<sequence length="201" mass="21380">MKRIIQKTTGFLAAAAMLFSFTACEQTEVTPDASLEASNAQNAHRSKSYNLNKTYTAEIKALNGSGVMGTATLMLEGNMLTVNIMASGLEAGMLHVQHIHGFMDKNKNAVCPPMSADTNGNGLVELGEGLPFYGPILLDLAPFSTAPDGSINYTQTFQVSAGVLPLQNNVIVLHGMTVDGVYWPSLPVACGEIKVMNNGNR</sequence>
<comment type="similarity">
    <text evidence="1">Belongs to the Cu-Zn superoxide dismutase family.</text>
</comment>
<evidence type="ECO:0000313" key="4">
    <source>
        <dbReference type="Proteomes" id="UP000625551"/>
    </source>
</evidence>
<evidence type="ECO:0000256" key="1">
    <source>
        <dbReference type="ARBA" id="ARBA00010457"/>
    </source>
</evidence>
<organism evidence="3 4">
    <name type="scientific">Pontibacter aquaedesilientis</name>
    <dbReference type="NCBI Taxonomy" id="2766980"/>
    <lineage>
        <taxon>Bacteria</taxon>
        <taxon>Pseudomonadati</taxon>
        <taxon>Bacteroidota</taxon>
        <taxon>Cytophagia</taxon>
        <taxon>Cytophagales</taxon>
        <taxon>Hymenobacteraceae</taxon>
        <taxon>Pontibacter</taxon>
    </lineage>
</organism>
<dbReference type="RefSeq" id="WP_191183320.1">
    <property type="nucleotide sequence ID" value="NZ_JACXAJ010000002.1"/>
</dbReference>
<reference evidence="3 4" key="1">
    <citation type="submission" date="2020-09" db="EMBL/GenBank/DDBJ databases">
        <title>Genome sequencing and assembly of Pontibacter sp.</title>
        <authorList>
            <person name="Chhetri G."/>
        </authorList>
    </citation>
    <scope>NUCLEOTIDE SEQUENCE [LARGE SCALE GENOMIC DNA]</scope>
    <source>
        <strain evidence="3 4">JH31</strain>
    </source>
</reference>
<protein>
    <recommendedName>
        <fullName evidence="5">CHRD domain-containing protein</fullName>
    </recommendedName>
</protein>
<evidence type="ECO:0008006" key="5">
    <source>
        <dbReference type="Google" id="ProtNLM"/>
    </source>
</evidence>
<dbReference type="PROSITE" id="PS51257">
    <property type="entry name" value="PROKAR_LIPOPROTEIN"/>
    <property type="match status" value="1"/>
</dbReference>
<evidence type="ECO:0000256" key="2">
    <source>
        <dbReference type="SAM" id="SignalP"/>
    </source>
</evidence>
<dbReference type="Proteomes" id="UP000625551">
    <property type="component" value="Unassembled WGS sequence"/>
</dbReference>
<dbReference type="EMBL" id="JACXAJ010000002">
    <property type="protein sequence ID" value="MBD1397203.1"/>
    <property type="molecule type" value="Genomic_DNA"/>
</dbReference>
<feature type="signal peptide" evidence="2">
    <location>
        <begin position="1"/>
        <end position="25"/>
    </location>
</feature>
<evidence type="ECO:0000313" key="3">
    <source>
        <dbReference type="EMBL" id="MBD1397203.1"/>
    </source>
</evidence>
<comment type="caution">
    <text evidence="3">The sequence shown here is derived from an EMBL/GenBank/DDBJ whole genome shotgun (WGS) entry which is preliminary data.</text>
</comment>
<name>A0ABR7XFX4_9BACT</name>
<keyword evidence="4" id="KW-1185">Reference proteome</keyword>
<feature type="chain" id="PRO_5046657574" description="CHRD domain-containing protein" evidence="2">
    <location>
        <begin position="26"/>
        <end position="201"/>
    </location>
</feature>
<gene>
    <name evidence="3" type="ORF">H9Q13_08510</name>
</gene>
<proteinExistence type="inferred from homology"/>
<keyword evidence="2" id="KW-0732">Signal</keyword>
<dbReference type="InterPro" id="IPR036423">
    <property type="entry name" value="SOD-like_Cu/Zn_dom_sf"/>
</dbReference>
<accession>A0ABR7XFX4</accession>
<dbReference type="Gene3D" id="2.60.40.200">
    <property type="entry name" value="Superoxide dismutase, copper/zinc binding domain"/>
    <property type="match status" value="1"/>
</dbReference>